<dbReference type="InterPro" id="IPR034603">
    <property type="entry name" value="Dipeptide_epimerase"/>
</dbReference>
<evidence type="ECO:0000259" key="8">
    <source>
        <dbReference type="SMART" id="SM00922"/>
    </source>
</evidence>
<feature type="active site" description="Proton acceptor; specific for (R)-substrate epimerization" evidence="5">
    <location>
        <position position="162"/>
    </location>
</feature>
<comment type="similarity">
    <text evidence="1 7">Belongs to the mandelate racemase/muconate lactonizing enzyme family.</text>
</comment>
<feature type="binding site" evidence="6">
    <location>
        <position position="216"/>
    </location>
    <ligand>
        <name>Mg(2+)</name>
        <dbReference type="ChEBI" id="CHEBI:18420"/>
    </ligand>
</feature>
<evidence type="ECO:0000313" key="9">
    <source>
        <dbReference type="EMBL" id="MDJ1480305.1"/>
    </source>
</evidence>
<sequence>MKIKHIYVSRPNLELTRPYTIAYKTVSSVENCIVEIITENELYGLGAANPSPYVVGESLDDMWKAVQSPQLDWLLGRDIRHIGTLCREVQEWYPKNPGVRIALETALLDVFTKYLGVPLTSFLGQKITSLPTSITIGIKDVEATLAEAEEYVGRGFRVLKVKLGKSLEEDIERLVKLREVYGNSIVIRIDANQGYTVQDLSKFYQQIGALDIELVEQPLPANQILEMKNLPEEQKRPIAADESLVTPQDAFRLAEAPAACGIFNIKLMKCGGITQAMEIAQIARKANIDLMWGCNDESIISITAALHTALACPNTKYLDLDGSLDLAKDVVSGGFILKDGILSVNGEPGLGVKKI</sequence>
<dbReference type="Gene3D" id="3.30.390.10">
    <property type="entry name" value="Enolase-like, N-terminal domain"/>
    <property type="match status" value="1"/>
</dbReference>
<gene>
    <name evidence="9" type="ORF">QNI16_07405</name>
</gene>
<evidence type="ECO:0000313" key="10">
    <source>
        <dbReference type="Proteomes" id="UP001241110"/>
    </source>
</evidence>
<dbReference type="InterPro" id="IPR036849">
    <property type="entry name" value="Enolase-like_C_sf"/>
</dbReference>
<evidence type="ECO:0000256" key="2">
    <source>
        <dbReference type="ARBA" id="ARBA00022723"/>
    </source>
</evidence>
<evidence type="ECO:0000256" key="4">
    <source>
        <dbReference type="ARBA" id="ARBA00023235"/>
    </source>
</evidence>
<evidence type="ECO:0000256" key="3">
    <source>
        <dbReference type="ARBA" id="ARBA00022842"/>
    </source>
</evidence>
<dbReference type="Pfam" id="PF13378">
    <property type="entry name" value="MR_MLE_C"/>
    <property type="match status" value="1"/>
</dbReference>
<accession>A0AAE3QMS6</accession>
<comment type="cofactor">
    <cofactor evidence="6 7">
        <name>Mg(2+)</name>
        <dbReference type="ChEBI" id="CHEBI:18420"/>
    </cofactor>
    <text evidence="6 7">Binds 1 Mg(2+) ion per subunit.</text>
</comment>
<dbReference type="PANTHER" id="PTHR48073">
    <property type="entry name" value="O-SUCCINYLBENZOATE SYNTHASE-RELATED"/>
    <property type="match status" value="1"/>
</dbReference>
<dbReference type="GO" id="GO:0009063">
    <property type="term" value="P:amino acid catabolic process"/>
    <property type="evidence" value="ECO:0007669"/>
    <property type="project" value="InterPro"/>
</dbReference>
<evidence type="ECO:0000256" key="5">
    <source>
        <dbReference type="PIRSR" id="PIRSR634603-1"/>
    </source>
</evidence>
<dbReference type="GO" id="GO:0016855">
    <property type="term" value="F:racemase and epimerase activity, acting on amino acids and derivatives"/>
    <property type="evidence" value="ECO:0007669"/>
    <property type="project" value="UniProtKB-UniRule"/>
</dbReference>
<dbReference type="EC" id="5.1.1.-" evidence="7"/>
<dbReference type="EMBL" id="JASJOS010000003">
    <property type="protein sequence ID" value="MDJ1480305.1"/>
    <property type="molecule type" value="Genomic_DNA"/>
</dbReference>
<dbReference type="InterPro" id="IPR018110">
    <property type="entry name" value="Mandel_Rmase/mucon_lact_enz_CS"/>
</dbReference>
<dbReference type="SMART" id="SM00922">
    <property type="entry name" value="MR_MLE"/>
    <property type="match status" value="1"/>
</dbReference>
<dbReference type="SFLD" id="SFLDF00009">
    <property type="entry name" value="o-succinylbenzoate_synthase"/>
    <property type="match status" value="1"/>
</dbReference>
<reference evidence="9" key="1">
    <citation type="submission" date="2023-05" db="EMBL/GenBank/DDBJ databases">
        <authorList>
            <person name="Zhang X."/>
        </authorList>
    </citation>
    <scope>NUCLEOTIDE SEQUENCE</scope>
    <source>
        <strain evidence="9">YF14B1</strain>
    </source>
</reference>
<organism evidence="9 10">
    <name type="scientific">Xanthocytophaga flava</name>
    <dbReference type="NCBI Taxonomy" id="3048013"/>
    <lineage>
        <taxon>Bacteria</taxon>
        <taxon>Pseudomonadati</taxon>
        <taxon>Bacteroidota</taxon>
        <taxon>Cytophagia</taxon>
        <taxon>Cytophagales</taxon>
        <taxon>Rhodocytophagaceae</taxon>
        <taxon>Xanthocytophaga</taxon>
    </lineage>
</organism>
<dbReference type="PROSITE" id="PS00909">
    <property type="entry name" value="MR_MLE_2"/>
    <property type="match status" value="1"/>
</dbReference>
<dbReference type="SUPFAM" id="SSF54826">
    <property type="entry name" value="Enolase N-terminal domain-like"/>
    <property type="match status" value="1"/>
</dbReference>
<name>A0AAE3QMS6_9BACT</name>
<feature type="binding site" evidence="6">
    <location>
        <position position="190"/>
    </location>
    <ligand>
        <name>Mg(2+)</name>
        <dbReference type="ChEBI" id="CHEBI:18420"/>
    </ligand>
</feature>
<evidence type="ECO:0000256" key="1">
    <source>
        <dbReference type="ARBA" id="ARBA00008031"/>
    </source>
</evidence>
<dbReference type="InterPro" id="IPR029017">
    <property type="entry name" value="Enolase-like_N"/>
</dbReference>
<feature type="binding site" evidence="6">
    <location>
        <position position="241"/>
    </location>
    <ligand>
        <name>Mg(2+)</name>
        <dbReference type="ChEBI" id="CHEBI:18420"/>
    </ligand>
</feature>
<protein>
    <recommendedName>
        <fullName evidence="7">Dipeptide epimerase</fullName>
        <ecNumber evidence="7">5.1.1.-</ecNumber>
    </recommendedName>
</protein>
<dbReference type="SFLD" id="SFLDS00001">
    <property type="entry name" value="Enolase"/>
    <property type="match status" value="1"/>
</dbReference>
<dbReference type="GO" id="GO:0000287">
    <property type="term" value="F:magnesium ion binding"/>
    <property type="evidence" value="ECO:0007669"/>
    <property type="project" value="UniProtKB-ARBA"/>
</dbReference>
<dbReference type="SFLD" id="SFLDG00180">
    <property type="entry name" value="muconate_cycloisomerase"/>
    <property type="match status" value="1"/>
</dbReference>
<keyword evidence="3 6" id="KW-0460">Magnesium</keyword>
<dbReference type="PANTHER" id="PTHR48073:SF2">
    <property type="entry name" value="O-SUCCINYLBENZOATE SYNTHASE"/>
    <property type="match status" value="1"/>
</dbReference>
<feature type="domain" description="Mandelate racemase/muconate lactonizing enzyme C-terminal" evidence="8">
    <location>
        <begin position="141"/>
        <end position="237"/>
    </location>
</feature>
<keyword evidence="2 6" id="KW-0479">Metal-binding</keyword>
<dbReference type="GO" id="GO:0006518">
    <property type="term" value="P:peptide metabolic process"/>
    <property type="evidence" value="ECO:0007669"/>
    <property type="project" value="UniProtKB-ARBA"/>
</dbReference>
<evidence type="ECO:0000256" key="7">
    <source>
        <dbReference type="RuleBase" id="RU366006"/>
    </source>
</evidence>
<dbReference type="InterPro" id="IPR029065">
    <property type="entry name" value="Enolase_C-like"/>
</dbReference>
<feature type="active site" description="Proton acceptor; specific for (S)-substrate epimerization" evidence="5">
    <location>
        <position position="266"/>
    </location>
</feature>
<keyword evidence="4 7" id="KW-0413">Isomerase</keyword>
<dbReference type="RefSeq" id="WP_313976877.1">
    <property type="nucleotide sequence ID" value="NZ_JASJOS010000003.1"/>
</dbReference>
<dbReference type="InterPro" id="IPR013342">
    <property type="entry name" value="Mandelate_racemase_C"/>
</dbReference>
<dbReference type="SUPFAM" id="SSF51604">
    <property type="entry name" value="Enolase C-terminal domain-like"/>
    <property type="match status" value="1"/>
</dbReference>
<dbReference type="InterPro" id="IPR013341">
    <property type="entry name" value="Mandelate_racemase_N_dom"/>
</dbReference>
<dbReference type="Proteomes" id="UP001241110">
    <property type="component" value="Unassembled WGS sequence"/>
</dbReference>
<dbReference type="CDD" id="cd03319">
    <property type="entry name" value="L-Ala-DL-Glu_epimerase"/>
    <property type="match status" value="1"/>
</dbReference>
<proteinExistence type="inferred from homology"/>
<comment type="caution">
    <text evidence="9">The sequence shown here is derived from an EMBL/GenBank/DDBJ whole genome shotgun (WGS) entry which is preliminary data.</text>
</comment>
<dbReference type="AlphaFoldDB" id="A0AAE3QMS6"/>
<dbReference type="Pfam" id="PF02746">
    <property type="entry name" value="MR_MLE_N"/>
    <property type="match status" value="1"/>
</dbReference>
<dbReference type="Gene3D" id="3.20.20.120">
    <property type="entry name" value="Enolase-like C-terminal domain"/>
    <property type="match status" value="1"/>
</dbReference>
<evidence type="ECO:0000256" key="6">
    <source>
        <dbReference type="PIRSR" id="PIRSR634603-3"/>
    </source>
</evidence>